<dbReference type="GO" id="GO:0009116">
    <property type="term" value="P:nucleoside metabolic process"/>
    <property type="evidence" value="ECO:0007669"/>
    <property type="project" value="InterPro"/>
</dbReference>
<feature type="domain" description="C2H2-type" evidence="1">
    <location>
        <begin position="447"/>
        <end position="467"/>
    </location>
</feature>
<dbReference type="SUPFAM" id="SSF50370">
    <property type="entry name" value="Ricin B-like lectins"/>
    <property type="match status" value="1"/>
</dbReference>
<organism evidence="2 3">
    <name type="scientific">Trichoderma lentiforme</name>
    <dbReference type="NCBI Taxonomy" id="1567552"/>
    <lineage>
        <taxon>Eukaryota</taxon>
        <taxon>Fungi</taxon>
        <taxon>Dikarya</taxon>
        <taxon>Ascomycota</taxon>
        <taxon>Pezizomycotina</taxon>
        <taxon>Sordariomycetes</taxon>
        <taxon>Hypocreomycetidae</taxon>
        <taxon>Hypocreales</taxon>
        <taxon>Hypocreaceae</taxon>
        <taxon>Trichoderma</taxon>
    </lineage>
</organism>
<dbReference type="InterPro" id="IPR013087">
    <property type="entry name" value="Znf_C2H2_type"/>
</dbReference>
<name>A0A9P4XFE4_9HYPO</name>
<proteinExistence type="predicted"/>
<comment type="caution">
    <text evidence="2">The sequence shown here is derived from an EMBL/GenBank/DDBJ whole genome shotgun (WGS) entry which is preliminary data.</text>
</comment>
<evidence type="ECO:0000313" key="3">
    <source>
        <dbReference type="Proteomes" id="UP000801864"/>
    </source>
</evidence>
<dbReference type="CDD" id="cd00161">
    <property type="entry name" value="beta-trefoil_Ricin-like"/>
    <property type="match status" value="1"/>
</dbReference>
<dbReference type="PANTHER" id="PTHR46082">
    <property type="entry name" value="ATP/GTP-BINDING PROTEIN-RELATED"/>
    <property type="match status" value="1"/>
</dbReference>
<dbReference type="InterPro" id="IPR035994">
    <property type="entry name" value="Nucleoside_phosphorylase_sf"/>
</dbReference>
<dbReference type="GO" id="GO:0003824">
    <property type="term" value="F:catalytic activity"/>
    <property type="evidence" value="ECO:0007669"/>
    <property type="project" value="InterPro"/>
</dbReference>
<dbReference type="InterPro" id="IPR053137">
    <property type="entry name" value="NLR-like"/>
</dbReference>
<dbReference type="AlphaFoldDB" id="A0A9P4XFE4"/>
<evidence type="ECO:0000313" key="2">
    <source>
        <dbReference type="EMBL" id="KAF3071608.1"/>
    </source>
</evidence>
<evidence type="ECO:0000259" key="1">
    <source>
        <dbReference type="PROSITE" id="PS00028"/>
    </source>
</evidence>
<keyword evidence="3" id="KW-1185">Reference proteome</keyword>
<dbReference type="InterPro" id="IPR035992">
    <property type="entry name" value="Ricin_B-like_lectins"/>
</dbReference>
<dbReference type="Proteomes" id="UP000801864">
    <property type="component" value="Unassembled WGS sequence"/>
</dbReference>
<protein>
    <recommendedName>
        <fullName evidence="1">C2H2-type domain-containing protein</fullName>
    </recommendedName>
</protein>
<accession>A0A9P4XFE4</accession>
<gene>
    <name evidence="2" type="ORF">CFAM422_006180</name>
</gene>
<dbReference type="SUPFAM" id="SSF53167">
    <property type="entry name" value="Purine and uridine phosphorylases"/>
    <property type="match status" value="1"/>
</dbReference>
<dbReference type="Gene3D" id="2.80.10.50">
    <property type="match status" value="1"/>
</dbReference>
<sequence length="978" mass="111278">MLTQLLGMRMEEEPLADTAERVLVLLDCCKKIRDRKARNLADFQLSQFKSWALSVGVFAAQHASLDYRLRTAPDSRALVETSLDTIYKHLLGTLKTSSKVSDKGFDALSNAPRSKVLTDAKKVLLKSKSNRSLGIKQLKLVDTMINTLHQNTLGMRRAINGKTLVKTPKLLDFDKKYAIIRERRGDGADLSFLVDDIRFDIGTEFDDFLRKALMHRWFRFRSNDEEDLDDERKSYRQMLLKRCVTTISARRRQLAYFQAYYGHEEAFAPQLKVASFKPQFSHLVPRRTSLSTFADDSFGFRFGGPLDVPPPPKLAGNEEEEACPYCCLVLPAETFSTQKRAELWERHLLDDLQPYICLFENCDKAGRTYSSFAEWREHIMDVHYRGWECSLHTRNGRSDAVGDKVLTFDTLEKLEMHLRISHPDLDPWSASDRLQHGRQMAVWHQWCFVCGQAIPEFETLLKHIANHLESMSLLALPWRDDITVEEAIASDKATFLVATDVDDSDAIDTQLDGTCFCGWEETDEVMMDPVRKLDKHEFASLLMAMKEIPQDRLQILEAWVQDSCLNASGWSRGRRNWSLPLIVVKTITKLRKNAVWSQARHRKLRIRDRIPWYRHYTVGWICALPSAYEASKAMLDYEYRLPFPNSNYDPNDDPNTSYNRDSYVFGRIGHHDVAIACMASDYYETSSVSDVLKDMRGFFPFLRFYFMVGIGGGSSSTLKDIQLRDVTVDDPAIDSGAVVQYDSGGMVRGGECVQARSLNTRMLPEDLQINGFHCLGIRCISGYADSYKNDIWQPCAAATAAEYAKKLLHIFPPVPSAIFPDVWYRLTKYLPYTKGIDIEEDSTSADGGMRITLEMNDADRLGQYWTFQPRDAEGSWTMSTMALPDSVLGVHPGDETRLRLEPAAFAMGQQWQITSRGGGAVNIWNRSLGSEGYLCTRGDPAELTLSEKNENDASQLWRLHPVGIVGRQCSQSDDMVIG</sequence>
<dbReference type="Gene3D" id="3.40.50.1580">
    <property type="entry name" value="Nucleoside phosphorylase domain"/>
    <property type="match status" value="2"/>
</dbReference>
<dbReference type="PROSITE" id="PS00028">
    <property type="entry name" value="ZINC_FINGER_C2H2_1"/>
    <property type="match status" value="1"/>
</dbReference>
<reference evidence="2 3" key="1">
    <citation type="submission" date="2018-06" db="EMBL/GenBank/DDBJ databases">
        <title>Genome analysis of cellulolytic fungus Trichoderma lentiforme CFAM-422.</title>
        <authorList>
            <person name="Steindorff A.S."/>
            <person name="Formighieri E.F."/>
            <person name="Midorikawa G.E.O."/>
            <person name="Tamietti M.S."/>
            <person name="Ramos E.Z."/>
            <person name="Silva A.S."/>
            <person name="Bon E.P.S."/>
            <person name="Mendes T.D."/>
            <person name="Damaso M.C.T."/>
            <person name="Favaro L.C.L."/>
        </authorList>
    </citation>
    <scope>NUCLEOTIDE SEQUENCE [LARGE SCALE GENOMIC DNA]</scope>
    <source>
        <strain evidence="2 3">CFAM-422</strain>
    </source>
</reference>
<dbReference type="PANTHER" id="PTHR46082:SF11">
    <property type="entry name" value="AAA+ ATPASE DOMAIN-CONTAINING PROTEIN-RELATED"/>
    <property type="match status" value="1"/>
</dbReference>
<dbReference type="EMBL" id="QLNT01000010">
    <property type="protein sequence ID" value="KAF3071608.1"/>
    <property type="molecule type" value="Genomic_DNA"/>
</dbReference>